<dbReference type="WBParaSite" id="Gr19_v10_g17386.t1">
    <property type="protein sequence ID" value="Gr19_v10_g17386.t1"/>
    <property type="gene ID" value="Gr19_v10_g17386"/>
</dbReference>
<keyword evidence="2" id="KW-0378">Hydrolase</keyword>
<dbReference type="SFLD" id="SFLDG01129">
    <property type="entry name" value="C1.5:_HAD__Beta-PGM__Phosphata"/>
    <property type="match status" value="1"/>
</dbReference>
<dbReference type="SUPFAM" id="SSF56784">
    <property type="entry name" value="HAD-like"/>
    <property type="match status" value="1"/>
</dbReference>
<evidence type="ECO:0000313" key="5">
    <source>
        <dbReference type="WBParaSite" id="Gr19_v10_g17386.t1"/>
    </source>
</evidence>
<evidence type="ECO:0000256" key="2">
    <source>
        <dbReference type="ARBA" id="ARBA00022801"/>
    </source>
</evidence>
<dbReference type="InterPro" id="IPR036412">
    <property type="entry name" value="HAD-like_sf"/>
</dbReference>
<organism evidence="4 5">
    <name type="scientific">Globodera rostochiensis</name>
    <name type="common">Golden nematode worm</name>
    <name type="synonym">Heterodera rostochiensis</name>
    <dbReference type="NCBI Taxonomy" id="31243"/>
    <lineage>
        <taxon>Eukaryota</taxon>
        <taxon>Metazoa</taxon>
        <taxon>Ecdysozoa</taxon>
        <taxon>Nematoda</taxon>
        <taxon>Chromadorea</taxon>
        <taxon>Rhabditida</taxon>
        <taxon>Tylenchina</taxon>
        <taxon>Tylenchomorpha</taxon>
        <taxon>Tylenchoidea</taxon>
        <taxon>Heteroderidae</taxon>
        <taxon>Heteroderinae</taxon>
        <taxon>Globodera</taxon>
    </lineage>
</organism>
<dbReference type="GO" id="GO:0043874">
    <property type="term" value="F:acireductone synthase activity"/>
    <property type="evidence" value="ECO:0007669"/>
    <property type="project" value="InterPro"/>
</dbReference>
<dbReference type="AlphaFoldDB" id="A0A914HHF6"/>
<sequence length="249" mass="27986">MRPQFDALLTDIEGTTTSIDFVKNVLFPYAANYALEFLQRIIEHSTSEKSDRFRQLIVDLINTSNESADPQIVKVSSGDDLGSKLAANVQRWIQQDKKLIALKKLQGFIWEDGYRNGSLKAHVYSDVPGAFQKLSELNVPIYIFSSGSVHAQQLLFSHTPYGDLTRFISGYFDTTTGPKFESASYLSIVEQIGLIASKVMFLTDDEKEAMSADEAGLQVRVFMREGNTPLSEKAKNKFKTVNSFPEIYE</sequence>
<evidence type="ECO:0000313" key="4">
    <source>
        <dbReference type="Proteomes" id="UP000887572"/>
    </source>
</evidence>
<evidence type="ECO:0000256" key="1">
    <source>
        <dbReference type="ARBA" id="ARBA00022605"/>
    </source>
</evidence>
<dbReference type="GO" id="GO:0000287">
    <property type="term" value="F:magnesium ion binding"/>
    <property type="evidence" value="ECO:0007669"/>
    <property type="project" value="InterPro"/>
</dbReference>
<dbReference type="InterPro" id="IPR023943">
    <property type="entry name" value="Enolase-ppase_E1"/>
</dbReference>
<dbReference type="SFLD" id="SFLDF00044">
    <property type="entry name" value="enolase-phosphatase"/>
    <property type="match status" value="1"/>
</dbReference>
<proteinExistence type="predicted"/>
<keyword evidence="4" id="KW-1185">Reference proteome</keyword>
<dbReference type="InterPro" id="IPR023214">
    <property type="entry name" value="HAD_sf"/>
</dbReference>
<dbReference type="GO" id="GO:0019509">
    <property type="term" value="P:L-methionine salvage from methylthioadenosine"/>
    <property type="evidence" value="ECO:0007669"/>
    <property type="project" value="InterPro"/>
</dbReference>
<dbReference type="NCBIfam" id="TIGR01691">
    <property type="entry name" value="enolase-ppase"/>
    <property type="match status" value="1"/>
</dbReference>
<evidence type="ECO:0000256" key="3">
    <source>
        <dbReference type="ARBA" id="ARBA00023167"/>
    </source>
</evidence>
<dbReference type="SFLD" id="SFLDG01133">
    <property type="entry name" value="C1.5.4:_Enolase-phosphatase_Li"/>
    <property type="match status" value="1"/>
</dbReference>
<dbReference type="CDD" id="cd01629">
    <property type="entry name" value="HAD_EP"/>
    <property type="match status" value="1"/>
</dbReference>
<keyword evidence="3" id="KW-0486">Methionine biosynthesis</keyword>
<dbReference type="Pfam" id="PF00702">
    <property type="entry name" value="Hydrolase"/>
    <property type="match status" value="1"/>
</dbReference>
<reference evidence="5" key="1">
    <citation type="submission" date="2022-11" db="UniProtKB">
        <authorList>
            <consortium name="WormBaseParasite"/>
        </authorList>
    </citation>
    <scope>IDENTIFICATION</scope>
</reference>
<dbReference type="PANTHER" id="PTHR20371">
    <property type="entry name" value="ENOLASE-PHOSPHATASE E1"/>
    <property type="match status" value="1"/>
</dbReference>
<dbReference type="Gene3D" id="1.10.720.60">
    <property type="match status" value="1"/>
</dbReference>
<dbReference type="SFLD" id="SFLDS00003">
    <property type="entry name" value="Haloacid_Dehalogenase"/>
    <property type="match status" value="1"/>
</dbReference>
<accession>A0A914HHF6</accession>
<dbReference type="Gene3D" id="3.40.50.1000">
    <property type="entry name" value="HAD superfamily/HAD-like"/>
    <property type="match status" value="1"/>
</dbReference>
<protein>
    <submittedName>
        <fullName evidence="5">Enolase-phosphatase E1</fullName>
    </submittedName>
</protein>
<keyword evidence="1" id="KW-0028">Amino-acid biosynthesis</keyword>
<dbReference type="Proteomes" id="UP000887572">
    <property type="component" value="Unplaced"/>
</dbReference>
<name>A0A914HHF6_GLORO</name>
<dbReference type="PANTHER" id="PTHR20371:SF1">
    <property type="entry name" value="ENOLASE-PHOSPHATASE E1"/>
    <property type="match status" value="1"/>
</dbReference>